<dbReference type="STRING" id="70667.A0A183SRU8"/>
<reference evidence="3" key="1">
    <citation type="submission" date="2016-06" db="UniProtKB">
        <authorList>
            <consortium name="WormBaseParasite"/>
        </authorList>
    </citation>
    <scope>IDENTIFICATION</scope>
</reference>
<keyword evidence="2" id="KW-1185">Reference proteome</keyword>
<dbReference type="PANTHER" id="PTHR47027">
    <property type="entry name" value="REVERSE TRANSCRIPTASE DOMAIN-CONTAINING PROTEIN"/>
    <property type="match status" value="1"/>
</dbReference>
<protein>
    <submittedName>
        <fullName evidence="3">Reverse transcriptase domain-containing protein</fullName>
    </submittedName>
</protein>
<reference evidence="1 2" key="2">
    <citation type="submission" date="2018-11" db="EMBL/GenBank/DDBJ databases">
        <authorList>
            <consortium name="Pathogen Informatics"/>
        </authorList>
    </citation>
    <scope>NUCLEOTIDE SEQUENCE [LARGE SCALE GENOMIC DNA]</scope>
    <source>
        <strain evidence="1 2">NST_G2</strain>
    </source>
</reference>
<name>A0A183SRU8_SCHSO</name>
<evidence type="ECO:0000313" key="3">
    <source>
        <dbReference type="WBParaSite" id="SSLN_0000716501-mRNA-1"/>
    </source>
</evidence>
<dbReference type="OrthoDB" id="6241411at2759"/>
<organism evidence="3">
    <name type="scientific">Schistocephalus solidus</name>
    <name type="common">Tapeworm</name>
    <dbReference type="NCBI Taxonomy" id="70667"/>
    <lineage>
        <taxon>Eukaryota</taxon>
        <taxon>Metazoa</taxon>
        <taxon>Spiralia</taxon>
        <taxon>Lophotrochozoa</taxon>
        <taxon>Platyhelminthes</taxon>
        <taxon>Cestoda</taxon>
        <taxon>Eucestoda</taxon>
        <taxon>Diphyllobothriidea</taxon>
        <taxon>Diphyllobothriidae</taxon>
        <taxon>Schistocephalus</taxon>
    </lineage>
</organism>
<dbReference type="PANTHER" id="PTHR47027:SF26">
    <property type="entry name" value="REVERSE TRANSCRIPTASE DOMAIN-CONTAINING PROTEIN"/>
    <property type="match status" value="1"/>
</dbReference>
<dbReference type="Proteomes" id="UP000275846">
    <property type="component" value="Unassembled WGS sequence"/>
</dbReference>
<evidence type="ECO:0000313" key="1">
    <source>
        <dbReference type="EMBL" id="VDL93331.1"/>
    </source>
</evidence>
<gene>
    <name evidence="1" type="ORF">SSLN_LOCUS6946</name>
</gene>
<dbReference type="EMBL" id="UYSU01033915">
    <property type="protein sequence ID" value="VDL93331.1"/>
    <property type="molecule type" value="Genomic_DNA"/>
</dbReference>
<sequence length="168" mass="19097">MARKAEEIKRFASGNDRKNVLATIKAVYGTPVKGTAPLLSADRITLLTEQGGAKDKSLRISKTPKSFISKRRRGTANAAINIEDSLLNIAGKCFARILLNRLDDHLEKGLLPERQCDFRRYRGTTDTIVTVNQQNEKCQEMRTHLYTTFVDLTKVFDPVNRERLWKSM</sequence>
<proteinExistence type="predicted"/>
<dbReference type="AlphaFoldDB" id="A0A183SRU8"/>
<evidence type="ECO:0000313" key="2">
    <source>
        <dbReference type="Proteomes" id="UP000275846"/>
    </source>
</evidence>
<accession>A0A183SRU8</accession>
<dbReference type="WBParaSite" id="SSLN_0000716501-mRNA-1">
    <property type="protein sequence ID" value="SSLN_0000716501-mRNA-1"/>
    <property type="gene ID" value="SSLN_0000716501"/>
</dbReference>